<dbReference type="SMART" id="SM00062">
    <property type="entry name" value="PBPb"/>
    <property type="match status" value="1"/>
</dbReference>
<protein>
    <submittedName>
        <fullName evidence="7">Glutamate ABC transporter substrate-binding protein</fullName>
    </submittedName>
</protein>
<feature type="domain" description="Solute-binding protein family 3/N-terminal" evidence="6">
    <location>
        <begin position="91"/>
        <end position="314"/>
    </location>
</feature>
<dbReference type="PANTHER" id="PTHR30085">
    <property type="entry name" value="AMINO ACID ABC TRANSPORTER PERMEASE"/>
    <property type="match status" value="1"/>
</dbReference>
<evidence type="ECO:0000256" key="4">
    <source>
        <dbReference type="SAM" id="MobiDB-lite"/>
    </source>
</evidence>
<evidence type="ECO:0000313" key="8">
    <source>
        <dbReference type="Proteomes" id="UP001500635"/>
    </source>
</evidence>
<dbReference type="PROSITE" id="PS51257">
    <property type="entry name" value="PROKAR_LIPOPROTEIN"/>
    <property type="match status" value="1"/>
</dbReference>
<evidence type="ECO:0000256" key="5">
    <source>
        <dbReference type="SAM" id="SignalP"/>
    </source>
</evidence>
<dbReference type="CDD" id="cd13690">
    <property type="entry name" value="PBP2_GluB"/>
    <property type="match status" value="1"/>
</dbReference>
<keyword evidence="8" id="KW-1185">Reference proteome</keyword>
<proteinExistence type="inferred from homology"/>
<comment type="similarity">
    <text evidence="1">Belongs to the bacterial solute-binding protein 3 family.</text>
</comment>
<dbReference type="Proteomes" id="UP001500635">
    <property type="component" value="Unassembled WGS sequence"/>
</dbReference>
<dbReference type="Pfam" id="PF00497">
    <property type="entry name" value="SBP_bac_3"/>
    <property type="match status" value="1"/>
</dbReference>
<reference evidence="8" key="1">
    <citation type="journal article" date="2019" name="Int. J. Syst. Evol. Microbiol.">
        <title>The Global Catalogue of Microorganisms (GCM) 10K type strain sequencing project: providing services to taxonomists for standard genome sequencing and annotation.</title>
        <authorList>
            <consortium name="The Broad Institute Genomics Platform"/>
            <consortium name="The Broad Institute Genome Sequencing Center for Infectious Disease"/>
            <person name="Wu L."/>
            <person name="Ma J."/>
        </authorList>
    </citation>
    <scope>NUCLEOTIDE SEQUENCE [LARGE SCALE GENOMIC DNA]</scope>
    <source>
        <strain evidence="8">JCM 17688</strain>
    </source>
</reference>
<evidence type="ECO:0000313" key="7">
    <source>
        <dbReference type="EMBL" id="GAA4388579.1"/>
    </source>
</evidence>
<dbReference type="Gene3D" id="3.40.190.10">
    <property type="entry name" value="Periplasmic binding protein-like II"/>
    <property type="match status" value="2"/>
</dbReference>
<dbReference type="PANTHER" id="PTHR30085:SF6">
    <property type="entry name" value="ABC TRANSPORTER GLUTAMINE-BINDING PROTEIN GLNH"/>
    <property type="match status" value="1"/>
</dbReference>
<accession>A0ABP8JCA1</accession>
<organism evidence="7 8">
    <name type="scientific">Tsukamurella soli</name>
    <dbReference type="NCBI Taxonomy" id="644556"/>
    <lineage>
        <taxon>Bacteria</taxon>
        <taxon>Bacillati</taxon>
        <taxon>Actinomycetota</taxon>
        <taxon>Actinomycetes</taxon>
        <taxon>Mycobacteriales</taxon>
        <taxon>Tsukamurellaceae</taxon>
        <taxon>Tsukamurella</taxon>
    </lineage>
</organism>
<evidence type="ECO:0000256" key="3">
    <source>
        <dbReference type="ARBA" id="ARBA00022729"/>
    </source>
</evidence>
<feature type="region of interest" description="Disordered" evidence="4">
    <location>
        <begin position="34"/>
        <end position="53"/>
    </location>
</feature>
<name>A0ABP8JCA1_9ACTN</name>
<keyword evidence="2" id="KW-0813">Transport</keyword>
<evidence type="ECO:0000256" key="1">
    <source>
        <dbReference type="ARBA" id="ARBA00010333"/>
    </source>
</evidence>
<evidence type="ECO:0000256" key="2">
    <source>
        <dbReference type="ARBA" id="ARBA00022448"/>
    </source>
</evidence>
<feature type="signal peptide" evidence="5">
    <location>
        <begin position="1"/>
        <end position="22"/>
    </location>
</feature>
<dbReference type="EMBL" id="BAABFR010000016">
    <property type="protein sequence ID" value="GAA4388579.1"/>
    <property type="molecule type" value="Genomic_DNA"/>
</dbReference>
<dbReference type="InterPro" id="IPR051455">
    <property type="entry name" value="Bact_solute-bind_prot3"/>
</dbReference>
<feature type="chain" id="PRO_5045435180" evidence="5">
    <location>
        <begin position="23"/>
        <end position="330"/>
    </location>
</feature>
<keyword evidence="3 5" id="KW-0732">Signal</keyword>
<sequence>MTRPARARFAALLTGVAVTVGACVVPAPDSPDDLVTSLSLPEPGNASQIPQNTPLPADVTMCPASPLPSALPPPGQMPAGSTMARILQRGRLIVGIDIGSNLLAYRDPITGTINGFDVSIARQIAQAIFGDDTHIQFQILAGDDDRVSALQSGAVDIVVKTMAATCDRAKDIAFSATYYLANQRVLTPRSQPVNTVGDLSGRRVCEMRGTTSLVRIRRAVPSARVIAVDSWPDCLVLLQQGQADAVSSDDAVLAGLVSQDPNVTITGPVLGQDPYAVGVGKQNVDLVRFVNAVLLQIERDGTWMQLYNQWFGATLGPVWSPPAATYTSAP</sequence>
<comment type="caution">
    <text evidence="7">The sequence shown here is derived from an EMBL/GenBank/DDBJ whole genome shotgun (WGS) entry which is preliminary data.</text>
</comment>
<dbReference type="SUPFAM" id="SSF53850">
    <property type="entry name" value="Periplasmic binding protein-like II"/>
    <property type="match status" value="1"/>
</dbReference>
<dbReference type="RefSeq" id="WP_344992974.1">
    <property type="nucleotide sequence ID" value="NZ_BAABFR010000016.1"/>
</dbReference>
<evidence type="ECO:0000259" key="6">
    <source>
        <dbReference type="SMART" id="SM00062"/>
    </source>
</evidence>
<gene>
    <name evidence="7" type="ORF">GCM10023147_14300</name>
</gene>
<dbReference type="InterPro" id="IPR001638">
    <property type="entry name" value="Solute-binding_3/MltF_N"/>
</dbReference>